<dbReference type="AlphaFoldDB" id="A0A7S4F0X1"/>
<feature type="domain" description="Nucleotide-diphospho-sugar transferase" evidence="1">
    <location>
        <begin position="27"/>
        <end position="102"/>
    </location>
</feature>
<accession>A0A7S4F0X1</accession>
<reference evidence="2" key="1">
    <citation type="submission" date="2021-01" db="EMBL/GenBank/DDBJ databases">
        <authorList>
            <person name="Corre E."/>
            <person name="Pelletier E."/>
            <person name="Niang G."/>
            <person name="Scheremetjew M."/>
            <person name="Finn R."/>
            <person name="Kale V."/>
            <person name="Holt S."/>
            <person name="Cochrane G."/>
            <person name="Meng A."/>
            <person name="Brown T."/>
            <person name="Cohen L."/>
        </authorList>
    </citation>
    <scope>NUCLEOTIDE SEQUENCE</scope>
    <source>
        <strain evidence="2">CCMP645</strain>
    </source>
</reference>
<evidence type="ECO:0000259" key="1">
    <source>
        <dbReference type="Pfam" id="PF03407"/>
    </source>
</evidence>
<sequence>MLAPFKERLRYVPKMWQVWLLRHFYFGRLIRLGYNPMLLDADVVVFTNPFKLMRREFPQMNAFTLDDASAGYTGLNGGTIYVRDAKPGGDTARVWSEFERRAMALINSSAPFPRTVKGAPATGLLYDQNLLDHCLVGLLVGDPEYVRRGKVAWMRVLNGTERAIIAWREEAMPTPSHVHALPYGHFATTYRKLWIRLPDGERILKAPPWLFTAESQVYSAPGTRGGWAIARDWHVWPPPTALIHFVCSRWGSEGRSLAMALLGQWHAADIAWVIQGMQAHTPRAVGAARAGALYARQIEGGGDGGWASKRRAGLNIQAPPMVAFASPIASWWIKGSLPPASRDNARAERINRDKKALGAWVSFLGMAAFQTRRAPVLPLFQCAGVLDVDQRHGWVLHDGKQTAAVARAHSVAAASRPEQILTGGAAGGASGGVAGASTSSLGQRFRRFRAWAYSRNGTHTDALRRLQEVGARVRARALSSPPWPTACTYRFGMCAYRYRLPEEVAVTAEAQQRVLRLRAATFESGGIEALLDDLRAQVTRLEGDSAEQDRSSGSDRPHVLLLDVSEISQRVRTEDFVKSVQAQLLRRIPLAVAAERGGATRATTWRAAAHLNSCGFPSKQPAVCL</sequence>
<protein>
    <recommendedName>
        <fullName evidence="1">Nucleotide-diphospho-sugar transferase domain-containing protein</fullName>
    </recommendedName>
</protein>
<proteinExistence type="predicted"/>
<dbReference type="Pfam" id="PF03407">
    <property type="entry name" value="Nucleotid_trans"/>
    <property type="match status" value="1"/>
</dbReference>
<organism evidence="2">
    <name type="scientific">Chrysotila carterae</name>
    <name type="common">Marine alga</name>
    <name type="synonym">Syracosphaera carterae</name>
    <dbReference type="NCBI Taxonomy" id="13221"/>
    <lineage>
        <taxon>Eukaryota</taxon>
        <taxon>Haptista</taxon>
        <taxon>Haptophyta</taxon>
        <taxon>Prymnesiophyceae</taxon>
        <taxon>Isochrysidales</taxon>
        <taxon>Isochrysidaceae</taxon>
        <taxon>Chrysotila</taxon>
    </lineage>
</organism>
<name>A0A7S4F0X1_CHRCT</name>
<dbReference type="InterPro" id="IPR005069">
    <property type="entry name" value="Nucl-diP-sugar_transferase"/>
</dbReference>
<gene>
    <name evidence="2" type="ORF">PCAR00345_LOCUS18602</name>
</gene>
<dbReference type="EMBL" id="HBIZ01029234">
    <property type="protein sequence ID" value="CAE0765990.1"/>
    <property type="molecule type" value="Transcribed_RNA"/>
</dbReference>
<evidence type="ECO:0000313" key="2">
    <source>
        <dbReference type="EMBL" id="CAE0765990.1"/>
    </source>
</evidence>